<comment type="caution">
    <text evidence="2">The sequence shown here is derived from an EMBL/GenBank/DDBJ whole genome shotgun (WGS) entry which is preliminary data.</text>
</comment>
<reference evidence="2" key="1">
    <citation type="journal article" date="2015" name="Nature">
        <title>Complex archaea that bridge the gap between prokaryotes and eukaryotes.</title>
        <authorList>
            <person name="Spang A."/>
            <person name="Saw J.H."/>
            <person name="Jorgensen S.L."/>
            <person name="Zaremba-Niedzwiedzka K."/>
            <person name="Martijn J."/>
            <person name="Lind A.E."/>
            <person name="van Eijk R."/>
            <person name="Schleper C."/>
            <person name="Guy L."/>
            <person name="Ettema T.J."/>
        </authorList>
    </citation>
    <scope>NUCLEOTIDE SEQUENCE</scope>
</reference>
<sequence length="1065" mass="122446">MTREDLIVAYRKAKADCFFENTFPTAIKFAEYEEKLLDNLDVLLEELKQDKGFALNERLLGDFRLTPKKLGLKSKADASNGHIHFSDPARAFECLTKNNQLVPEFRIIGDFPVDAHIISALWINMVGHKFDAQLDDSCYGARLKRVRNDEEINPDNDRPFHITAVGSFLPYFQPYQKWRSDGLKAIRNELDSKHDVIAASLDLKAYYHYIDPLAISSKALYEELALIGEKKLSPQEKKFTKVLAQFLKHWSDESGKFAKKVNISNSHVPSGLVIGLTVSRVISNVILHRWDKLIKEKLTPIHYGRYVDDMFLVLRDPGTITNTEDLMEFIQQRIGKQHFFKDKKESDEKESVWRIQQGEMFQKQTQIRLQAEKQKLFILQGQGGKDLLDSIEKEIYELSSEHRLMPSPDNLDDSTAAKVLSASGDVSEQADNLRRADGLTIKRLGWALQLRHVESLARDLPPNEWKTQRSEFYQFAHDHILRPDRLFQHYNYLPRLLGFAISLDEWGEAEKIVLKAFDSLHELADEIKPGQQIYINGQQTYSGDALWKYLRATLTWCFIDATIKHYNPKQLFGNVRKRRLAELFIDYVFDELDRSGESLFAILTVEQFYKKAISVARADLAKEAYKRILNTEAASELLIKSLNRKDDRKIMNAFSRTELLDTDALKDFVNKSRQKRLSKLKGADKTGENILPFIFPTRPYHPSEIAELVPECVGLFKTKSEAEDPKNNPVKLWAKYVRAVRGVWIKPTLLAAEQDNEDKNNKFKYKLKIGTKSNNKVVVVLTNIKTDDQDWALMAAGKRATSLERYRRISSVVNQAIKLNPKPNYIIFPELSVPLDWVDSIANRLVKLGISLIAGTDYRHFPDNKVLSEACLVLTDNRLGFPSAVRIWQPKWEPAVGEDKELISKYGKSWQNPKLAGYPKPFKPVYRHNNFYFGVMICSELQNAKSRMKYQGKVDALMLLAWNKDLDTFSALVESAALDIHAYTILVNNREYGDSRVRSPAKESFQRDLARLKGGDNDYCVAVTLDIEKLRAFQSRAKRWAEKGDPFKPLPEGFVLDPKRRILPK</sequence>
<evidence type="ECO:0000313" key="2">
    <source>
        <dbReference type="EMBL" id="KKN66797.1"/>
    </source>
</evidence>
<evidence type="ECO:0008006" key="3">
    <source>
        <dbReference type="Google" id="ProtNLM"/>
    </source>
</evidence>
<name>A0A0F9SW21_9ZZZZ</name>
<organism evidence="2">
    <name type="scientific">marine sediment metagenome</name>
    <dbReference type="NCBI Taxonomy" id="412755"/>
    <lineage>
        <taxon>unclassified sequences</taxon>
        <taxon>metagenomes</taxon>
        <taxon>ecological metagenomes</taxon>
    </lineage>
</organism>
<feature type="coiled-coil region" evidence="1">
    <location>
        <begin position="30"/>
        <end position="57"/>
    </location>
</feature>
<dbReference type="Gene3D" id="3.60.110.10">
    <property type="entry name" value="Carbon-nitrogen hydrolase"/>
    <property type="match status" value="1"/>
</dbReference>
<gene>
    <name evidence="2" type="ORF">LCGC14_0467890</name>
</gene>
<dbReference type="EMBL" id="LAZR01000490">
    <property type="protein sequence ID" value="KKN66797.1"/>
    <property type="molecule type" value="Genomic_DNA"/>
</dbReference>
<keyword evidence="1" id="KW-0175">Coiled coil</keyword>
<dbReference type="SUPFAM" id="SSF56317">
    <property type="entry name" value="Carbon-nitrogen hydrolase"/>
    <property type="match status" value="1"/>
</dbReference>
<dbReference type="AlphaFoldDB" id="A0A0F9SW21"/>
<proteinExistence type="predicted"/>
<dbReference type="InterPro" id="IPR036526">
    <property type="entry name" value="C-N_Hydrolase_sf"/>
</dbReference>
<accession>A0A0F9SW21</accession>
<dbReference type="CDD" id="cd01646">
    <property type="entry name" value="RT_Bac_retron_I"/>
    <property type="match status" value="1"/>
</dbReference>
<evidence type="ECO:0000256" key="1">
    <source>
        <dbReference type="SAM" id="Coils"/>
    </source>
</evidence>
<protein>
    <recommendedName>
        <fullName evidence="3">Reverse transcriptase domain-containing protein</fullName>
    </recommendedName>
</protein>